<dbReference type="Gene3D" id="1.25.40.10">
    <property type="entry name" value="Tetratricopeptide repeat domain"/>
    <property type="match status" value="3"/>
</dbReference>
<keyword evidence="2 3" id="KW-0238">DNA-binding</keyword>
<dbReference type="RefSeq" id="WP_184792267.1">
    <property type="nucleotide sequence ID" value="NZ_BONT01000051.1"/>
</dbReference>
<evidence type="ECO:0000256" key="3">
    <source>
        <dbReference type="PROSITE-ProRule" id="PRU01091"/>
    </source>
</evidence>
<comment type="caution">
    <text evidence="5">The sequence shown here is derived from an EMBL/GenBank/DDBJ whole genome shotgun (WGS) entry which is preliminary data.</text>
</comment>
<dbReference type="Pfam" id="PF00486">
    <property type="entry name" value="Trans_reg_C"/>
    <property type="match status" value="1"/>
</dbReference>
<comment type="similarity">
    <text evidence="1">Belongs to the AfsR/DnrI/RedD regulatory family.</text>
</comment>
<dbReference type="SUPFAM" id="SSF46894">
    <property type="entry name" value="C-terminal effector domain of the bipartite response regulators"/>
    <property type="match status" value="1"/>
</dbReference>
<reference evidence="5 6" key="1">
    <citation type="submission" date="2020-08" db="EMBL/GenBank/DDBJ databases">
        <title>Genomic Encyclopedia of Type Strains, Phase IV (KMG-IV): sequencing the most valuable type-strain genomes for metagenomic binning, comparative biology and taxonomic classification.</title>
        <authorList>
            <person name="Goeker M."/>
        </authorList>
    </citation>
    <scope>NUCLEOTIDE SEQUENCE [LARGE SCALE GENOMIC DNA]</scope>
    <source>
        <strain evidence="5 6">YIM 65646</strain>
    </source>
</reference>
<feature type="DNA-binding region" description="OmpR/PhoB-type" evidence="3">
    <location>
        <begin position="1"/>
        <end position="93"/>
    </location>
</feature>
<dbReference type="Gene3D" id="3.40.50.300">
    <property type="entry name" value="P-loop containing nucleotide triphosphate hydrolases"/>
    <property type="match status" value="1"/>
</dbReference>
<dbReference type="Proteomes" id="UP000548476">
    <property type="component" value="Unassembled WGS sequence"/>
</dbReference>
<dbReference type="PANTHER" id="PTHR47691:SF3">
    <property type="entry name" value="HTH-TYPE TRANSCRIPTIONAL REGULATOR RV0890C-RELATED"/>
    <property type="match status" value="1"/>
</dbReference>
<dbReference type="PROSITE" id="PS51755">
    <property type="entry name" value="OMPR_PHOB"/>
    <property type="match status" value="1"/>
</dbReference>
<dbReference type="AlphaFoldDB" id="A0A841FSD2"/>
<keyword evidence="6" id="KW-1185">Reference proteome</keyword>
<evidence type="ECO:0000313" key="6">
    <source>
        <dbReference type="Proteomes" id="UP000548476"/>
    </source>
</evidence>
<dbReference type="InterPro" id="IPR016032">
    <property type="entry name" value="Sig_transdc_resp-reg_C-effctor"/>
</dbReference>
<feature type="domain" description="OmpR/PhoB-type" evidence="4">
    <location>
        <begin position="1"/>
        <end position="93"/>
    </location>
</feature>
<dbReference type="SMART" id="SM00862">
    <property type="entry name" value="Trans_reg_C"/>
    <property type="match status" value="1"/>
</dbReference>
<dbReference type="PRINTS" id="PR00364">
    <property type="entry name" value="DISEASERSIST"/>
</dbReference>
<gene>
    <name evidence="5" type="ORF">HNR73_007066</name>
</gene>
<organism evidence="5 6">
    <name type="scientific">Phytomonospora endophytica</name>
    <dbReference type="NCBI Taxonomy" id="714109"/>
    <lineage>
        <taxon>Bacteria</taxon>
        <taxon>Bacillati</taxon>
        <taxon>Actinomycetota</taxon>
        <taxon>Actinomycetes</taxon>
        <taxon>Micromonosporales</taxon>
        <taxon>Micromonosporaceae</taxon>
        <taxon>Phytomonospora</taxon>
    </lineage>
</organism>
<evidence type="ECO:0000256" key="2">
    <source>
        <dbReference type="ARBA" id="ARBA00023125"/>
    </source>
</evidence>
<dbReference type="CDD" id="cd15831">
    <property type="entry name" value="BTAD"/>
    <property type="match status" value="1"/>
</dbReference>
<dbReference type="Pfam" id="PF03704">
    <property type="entry name" value="BTAD"/>
    <property type="match status" value="1"/>
</dbReference>
<dbReference type="GO" id="GO:0003677">
    <property type="term" value="F:DNA binding"/>
    <property type="evidence" value="ECO:0007669"/>
    <property type="project" value="UniProtKB-UniRule"/>
</dbReference>
<sequence>MRFGVLGPLAVWSANGVAVTVPEVKVRALLASLLVDPGRVVSTGRLAEDLWTGAPPADPAGAVQIRVSRLRKALGADGKALVSYRPPGYAFGGDVESVDAVRFARLTARAREVADARGRAALLTEALELWRGTPFAEFADAPFARAASARLEERRLAALEDLAEARLELGEHDLAAAELGELTAAHPRRERLRAAHMRALYRSGRQSEALDAFEELRRRLASELGVDPSPELATLHREILGQSPALAPPAPVRTNLPTPVTSLVGRDAAAGEVAGLLSHQRLVTLTGPGGVGKTRLAIEAASRAAASFPDGVRLVELSSLGRDSGTEVVAGAVAAILGIRDDGEALARLGEALGPKRTLLVLDNCEHLVEGAATLTGALLRAAPGLTVLATSRESLDIAGELLWTVPPLDPAGAAAELFAARATAASPGFRMTSADTEAVATICRRLDGIPLALELAATRVRALGVSALAGRLDDRFGVVTGGHRDAPARQRTLRAVIDWSWELLTAAERTVLRRLAVHVDGCTLVAAEAVCAADGVAPGDVLDLLARLVARSLVTVVHRADGPRYRLLESVAVYCAERLGLAGDERDARLAYARHHADLARTADARLRGADQRAWLARLDAESANLRGALEAAVACGEGRLALELATTTTWYWFLRGRLGEAERFLERALSAANGPAPHARAWLHGVRMLSGHPADGTDPIALRDAIADPAERVRAGWFLGLAASLFGEAAAAERLLTDALREATGLGDDWTGAAVLTARGIPAYERGDLAGAAGDAERARAVFAGLGDRWGREQALGVLARLAEIGGDYAGAERYLREGLRIAEELGLAGQVSSALSQLGRIALLEGDFEAADALHGRALRLAADRADKPGEENAAIGLGLAARRRGDLDAAERRLRPWLDWNRRLAPDTGAALILAELGFAAEQRGDAAAALELHGEGLTAARNTGDPRAVALAWEGLAGAYALAGEPTRAARLLGAAHAARDAVGAPLPQGERGDVDRIGAAVRVALGDEGFEAAFARGLAEGRTGVDVSPDAG</sequence>
<evidence type="ECO:0000256" key="1">
    <source>
        <dbReference type="ARBA" id="ARBA00005820"/>
    </source>
</evidence>
<dbReference type="SUPFAM" id="SSF48452">
    <property type="entry name" value="TPR-like"/>
    <property type="match status" value="3"/>
</dbReference>
<dbReference type="Gene3D" id="1.10.10.10">
    <property type="entry name" value="Winged helix-like DNA-binding domain superfamily/Winged helix DNA-binding domain"/>
    <property type="match status" value="1"/>
</dbReference>
<dbReference type="InterPro" id="IPR001867">
    <property type="entry name" value="OmpR/PhoB-type_DNA-bd"/>
</dbReference>
<evidence type="ECO:0000259" key="4">
    <source>
        <dbReference type="PROSITE" id="PS51755"/>
    </source>
</evidence>
<evidence type="ECO:0000313" key="5">
    <source>
        <dbReference type="EMBL" id="MBB6039175.1"/>
    </source>
</evidence>
<dbReference type="EMBL" id="JACHGT010000020">
    <property type="protein sequence ID" value="MBB6039175.1"/>
    <property type="molecule type" value="Genomic_DNA"/>
</dbReference>
<proteinExistence type="inferred from homology"/>
<dbReference type="InterPro" id="IPR011990">
    <property type="entry name" value="TPR-like_helical_dom_sf"/>
</dbReference>
<dbReference type="SMART" id="SM01043">
    <property type="entry name" value="BTAD"/>
    <property type="match status" value="1"/>
</dbReference>
<dbReference type="Pfam" id="PF25872">
    <property type="entry name" value="HTH_77"/>
    <property type="match status" value="1"/>
</dbReference>
<dbReference type="InterPro" id="IPR058852">
    <property type="entry name" value="HTH_77"/>
</dbReference>
<dbReference type="GO" id="GO:0006355">
    <property type="term" value="P:regulation of DNA-templated transcription"/>
    <property type="evidence" value="ECO:0007669"/>
    <property type="project" value="InterPro"/>
</dbReference>
<dbReference type="SMART" id="SM00028">
    <property type="entry name" value="TPR"/>
    <property type="match status" value="3"/>
</dbReference>
<name>A0A841FSD2_9ACTN</name>
<accession>A0A841FSD2</accession>
<dbReference type="InterPro" id="IPR005158">
    <property type="entry name" value="BTAD"/>
</dbReference>
<dbReference type="PANTHER" id="PTHR47691">
    <property type="entry name" value="REGULATOR-RELATED"/>
    <property type="match status" value="1"/>
</dbReference>
<dbReference type="SUPFAM" id="SSF52540">
    <property type="entry name" value="P-loop containing nucleoside triphosphate hydrolases"/>
    <property type="match status" value="1"/>
</dbReference>
<dbReference type="InterPro" id="IPR027417">
    <property type="entry name" value="P-loop_NTPase"/>
</dbReference>
<dbReference type="InterPro" id="IPR036388">
    <property type="entry name" value="WH-like_DNA-bd_sf"/>
</dbReference>
<dbReference type="InterPro" id="IPR019734">
    <property type="entry name" value="TPR_rpt"/>
</dbReference>
<protein>
    <submittedName>
        <fullName evidence="5">Putative ATPase/DNA-binding winged helix-turn-helix (WHTH) protein</fullName>
    </submittedName>
</protein>
<dbReference type="GO" id="GO:0000160">
    <property type="term" value="P:phosphorelay signal transduction system"/>
    <property type="evidence" value="ECO:0007669"/>
    <property type="project" value="InterPro"/>
</dbReference>